<organism evidence="1 2">
    <name type="scientific">Leucogyrophana mollusca</name>
    <dbReference type="NCBI Taxonomy" id="85980"/>
    <lineage>
        <taxon>Eukaryota</taxon>
        <taxon>Fungi</taxon>
        <taxon>Dikarya</taxon>
        <taxon>Basidiomycota</taxon>
        <taxon>Agaricomycotina</taxon>
        <taxon>Agaricomycetes</taxon>
        <taxon>Agaricomycetidae</taxon>
        <taxon>Boletales</taxon>
        <taxon>Boletales incertae sedis</taxon>
        <taxon>Leucogyrophana</taxon>
    </lineage>
</organism>
<name>A0ACB8BTY6_9AGAM</name>
<gene>
    <name evidence="1" type="ORF">BV22DRAFT_1029477</name>
</gene>
<evidence type="ECO:0000313" key="1">
    <source>
        <dbReference type="EMBL" id="KAH7929425.1"/>
    </source>
</evidence>
<comment type="caution">
    <text evidence="1">The sequence shown here is derived from an EMBL/GenBank/DDBJ whole genome shotgun (WGS) entry which is preliminary data.</text>
</comment>
<proteinExistence type="predicted"/>
<reference evidence="1" key="1">
    <citation type="journal article" date="2021" name="New Phytol.">
        <title>Evolutionary innovations through gain and loss of genes in the ectomycorrhizal Boletales.</title>
        <authorList>
            <person name="Wu G."/>
            <person name="Miyauchi S."/>
            <person name="Morin E."/>
            <person name="Kuo A."/>
            <person name="Drula E."/>
            <person name="Varga T."/>
            <person name="Kohler A."/>
            <person name="Feng B."/>
            <person name="Cao Y."/>
            <person name="Lipzen A."/>
            <person name="Daum C."/>
            <person name="Hundley H."/>
            <person name="Pangilinan J."/>
            <person name="Johnson J."/>
            <person name="Barry K."/>
            <person name="LaButti K."/>
            <person name="Ng V."/>
            <person name="Ahrendt S."/>
            <person name="Min B."/>
            <person name="Choi I.G."/>
            <person name="Park H."/>
            <person name="Plett J.M."/>
            <person name="Magnuson J."/>
            <person name="Spatafora J.W."/>
            <person name="Nagy L.G."/>
            <person name="Henrissat B."/>
            <person name="Grigoriev I.V."/>
            <person name="Yang Z.L."/>
            <person name="Xu J."/>
            <person name="Martin F.M."/>
        </authorList>
    </citation>
    <scope>NUCLEOTIDE SEQUENCE</scope>
    <source>
        <strain evidence="1">KUC20120723A-06</strain>
    </source>
</reference>
<dbReference type="Proteomes" id="UP000790709">
    <property type="component" value="Unassembled WGS sequence"/>
</dbReference>
<evidence type="ECO:0000313" key="2">
    <source>
        <dbReference type="Proteomes" id="UP000790709"/>
    </source>
</evidence>
<dbReference type="EMBL" id="MU266341">
    <property type="protein sequence ID" value="KAH7929425.1"/>
    <property type="molecule type" value="Genomic_DNA"/>
</dbReference>
<accession>A0ACB8BTY6</accession>
<protein>
    <submittedName>
        <fullName evidence="1">UBC-like protein</fullName>
    </submittedName>
</protein>
<sequence>MLSGLVPSPTIDLGRAKSTSAKAIPPSDSSNSIIEGTINPVIRAAISLEYASLRHHQHCPTGMYVIPSAVTILVWEAAFFVHQGYYADSILKFELTFPSDYPERPPTVRFLTDIFHPLIAAQTGAFSLTPRFRPWRPKEHHVFDVLHWIKASFKKSVLDQLKDFDCLNKEAFKLYRDNTPSFAALATQSSKLSQSPSALYDSSGSRKGQSALRFSVLKPEHATATREKLGLQAWSESSSDGTK</sequence>
<keyword evidence="2" id="KW-1185">Reference proteome</keyword>